<proteinExistence type="predicted"/>
<sequence>MSSPGCAVTGGGGQSTQQTWHHPPSRTTLESCLHRPPQRATTYQRKRVHCRWWEQPLQTIPPVQERGPAHCRR</sequence>
<organism evidence="2">
    <name type="scientific">Anguilla anguilla</name>
    <name type="common">European freshwater eel</name>
    <name type="synonym">Muraena anguilla</name>
    <dbReference type="NCBI Taxonomy" id="7936"/>
    <lineage>
        <taxon>Eukaryota</taxon>
        <taxon>Metazoa</taxon>
        <taxon>Chordata</taxon>
        <taxon>Craniata</taxon>
        <taxon>Vertebrata</taxon>
        <taxon>Euteleostomi</taxon>
        <taxon>Actinopterygii</taxon>
        <taxon>Neopterygii</taxon>
        <taxon>Teleostei</taxon>
        <taxon>Anguilliformes</taxon>
        <taxon>Anguillidae</taxon>
        <taxon>Anguilla</taxon>
    </lineage>
</organism>
<dbReference type="EMBL" id="GBXM01093023">
    <property type="protein sequence ID" value="JAH15554.1"/>
    <property type="molecule type" value="Transcribed_RNA"/>
</dbReference>
<feature type="region of interest" description="Disordered" evidence="1">
    <location>
        <begin position="1"/>
        <end position="40"/>
    </location>
</feature>
<protein>
    <submittedName>
        <fullName evidence="2">Uncharacterized protein</fullName>
    </submittedName>
</protein>
<evidence type="ECO:0000313" key="2">
    <source>
        <dbReference type="EMBL" id="JAH15554.1"/>
    </source>
</evidence>
<dbReference type="AlphaFoldDB" id="A0A0E9QFI5"/>
<name>A0A0E9QFI5_ANGAN</name>
<reference evidence="2" key="2">
    <citation type="journal article" date="2015" name="Fish Shellfish Immunol.">
        <title>Early steps in the European eel (Anguilla anguilla)-Vibrio vulnificus interaction in the gills: Role of the RtxA13 toxin.</title>
        <authorList>
            <person name="Callol A."/>
            <person name="Pajuelo D."/>
            <person name="Ebbesson L."/>
            <person name="Teles M."/>
            <person name="MacKenzie S."/>
            <person name="Amaro C."/>
        </authorList>
    </citation>
    <scope>NUCLEOTIDE SEQUENCE</scope>
</reference>
<reference evidence="2" key="1">
    <citation type="submission" date="2014-11" db="EMBL/GenBank/DDBJ databases">
        <authorList>
            <person name="Amaro Gonzalez C."/>
        </authorList>
    </citation>
    <scope>NUCLEOTIDE SEQUENCE</scope>
</reference>
<accession>A0A0E9QFI5</accession>
<evidence type="ECO:0000256" key="1">
    <source>
        <dbReference type="SAM" id="MobiDB-lite"/>
    </source>
</evidence>